<evidence type="ECO:0000313" key="3">
    <source>
        <dbReference type="RefSeq" id="XP_016479357.1"/>
    </source>
</evidence>
<accession>A0A1S4ARI3</accession>
<evidence type="ECO:0000259" key="1">
    <source>
        <dbReference type="Pfam" id="PF13966"/>
    </source>
</evidence>
<evidence type="ECO:0000313" key="2">
    <source>
        <dbReference type="Proteomes" id="UP000790787"/>
    </source>
</evidence>
<dbReference type="PANTHER" id="PTHR33116">
    <property type="entry name" value="REVERSE TRANSCRIPTASE ZINC-BINDING DOMAIN-CONTAINING PROTEIN-RELATED-RELATED"/>
    <property type="match status" value="1"/>
</dbReference>
<reference evidence="3" key="2">
    <citation type="submission" date="2025-08" db="UniProtKB">
        <authorList>
            <consortium name="RefSeq"/>
        </authorList>
    </citation>
    <scope>IDENTIFICATION</scope>
    <source>
        <tissue evidence="3">Leaf</tissue>
    </source>
</reference>
<dbReference type="KEGG" id="nta:107800657"/>
<dbReference type="Pfam" id="PF13966">
    <property type="entry name" value="zf-RVT"/>
    <property type="match status" value="1"/>
</dbReference>
<dbReference type="GeneID" id="107800657"/>
<dbReference type="OrthoDB" id="1740305at2759"/>
<sequence length="284" mass="33779">MTAKVMKLIEVYYRSYICSGTNTITKKALIAWEKKSLPKSVGGYNLINLKVWNKAAVTKIHWDLAQKEDKAWTRWIHVYYIKGQSIPEMNIPQQAIWMMRKIMEARKTMQQVLDLKQRQSVIKHIYLGLLGNHNKVEWRPLIFYNEARPKAVSTMWIQCHERMLTADRLTKWGIQVSPRCSLCLNADESHLHLFGECSFSRLVWLRLLRWLQIWDAPMNPWSQVVIWLILQSKGKLCKSKILKMMYAEYIYGIWKERNSRIFEDQTRNEEQIVREVSCICNIRT</sequence>
<dbReference type="RefSeq" id="XP_016479357.1">
    <property type="nucleotide sequence ID" value="XM_016623871.1"/>
</dbReference>
<dbReference type="PANTHER" id="PTHR33116:SF66">
    <property type="entry name" value="REVERSE TRANSCRIPTASE ZINC-BINDING DOMAIN-CONTAINING PROTEIN"/>
    <property type="match status" value="1"/>
</dbReference>
<organism evidence="2 3">
    <name type="scientific">Nicotiana tabacum</name>
    <name type="common">Common tobacco</name>
    <dbReference type="NCBI Taxonomy" id="4097"/>
    <lineage>
        <taxon>Eukaryota</taxon>
        <taxon>Viridiplantae</taxon>
        <taxon>Streptophyta</taxon>
        <taxon>Embryophyta</taxon>
        <taxon>Tracheophyta</taxon>
        <taxon>Spermatophyta</taxon>
        <taxon>Magnoliopsida</taxon>
        <taxon>eudicotyledons</taxon>
        <taxon>Gunneridae</taxon>
        <taxon>Pentapetalae</taxon>
        <taxon>asterids</taxon>
        <taxon>lamiids</taxon>
        <taxon>Solanales</taxon>
        <taxon>Solanaceae</taxon>
        <taxon>Nicotianoideae</taxon>
        <taxon>Nicotianeae</taxon>
        <taxon>Nicotiana</taxon>
    </lineage>
</organism>
<proteinExistence type="predicted"/>
<dbReference type="PaxDb" id="4097-A0A1S4ARI3"/>
<name>A0A1S4ARI3_TOBAC</name>
<feature type="domain" description="Reverse transcriptase zinc-binding" evidence="1">
    <location>
        <begin position="122"/>
        <end position="204"/>
    </location>
</feature>
<gene>
    <name evidence="3" type="primary">LOC107800657</name>
</gene>
<dbReference type="Proteomes" id="UP000790787">
    <property type="component" value="Chromosome 11"/>
</dbReference>
<dbReference type="AlphaFoldDB" id="A0A1S4ARI3"/>
<protein>
    <submittedName>
        <fullName evidence="3">Uncharacterized protein LOC107800657</fullName>
    </submittedName>
</protein>
<dbReference type="InterPro" id="IPR026960">
    <property type="entry name" value="RVT-Znf"/>
</dbReference>
<reference evidence="2" key="1">
    <citation type="journal article" date="2014" name="Nat. Commun.">
        <title>The tobacco genome sequence and its comparison with those of tomato and potato.</title>
        <authorList>
            <person name="Sierro N."/>
            <person name="Battey J.N."/>
            <person name="Ouadi S."/>
            <person name="Bakaher N."/>
            <person name="Bovet L."/>
            <person name="Willig A."/>
            <person name="Goepfert S."/>
            <person name="Peitsch M.C."/>
            <person name="Ivanov N.V."/>
        </authorList>
    </citation>
    <scope>NUCLEOTIDE SEQUENCE [LARGE SCALE GENOMIC DNA]</scope>
</reference>
<keyword evidence="2" id="KW-1185">Reference proteome</keyword>